<evidence type="ECO:0000313" key="2">
    <source>
        <dbReference type="Proteomes" id="UP001217089"/>
    </source>
</evidence>
<protein>
    <submittedName>
        <fullName evidence="1">Uncharacterized protein</fullName>
    </submittedName>
</protein>
<proteinExistence type="predicted"/>
<dbReference type="EMBL" id="JARBDR010000337">
    <property type="protein sequence ID" value="KAJ8315456.1"/>
    <property type="molecule type" value="Genomic_DNA"/>
</dbReference>
<dbReference type="Proteomes" id="UP001217089">
    <property type="component" value="Unassembled WGS sequence"/>
</dbReference>
<comment type="caution">
    <text evidence="1">The sequence shown here is derived from an EMBL/GenBank/DDBJ whole genome shotgun (WGS) entry which is preliminary data.</text>
</comment>
<name>A0ABQ9FDT2_TEGGR</name>
<keyword evidence="2" id="KW-1185">Reference proteome</keyword>
<gene>
    <name evidence="1" type="ORF">KUTeg_007606</name>
</gene>
<reference evidence="1 2" key="1">
    <citation type="submission" date="2022-12" db="EMBL/GenBank/DDBJ databases">
        <title>Chromosome-level genome of Tegillarca granosa.</title>
        <authorList>
            <person name="Kim J."/>
        </authorList>
    </citation>
    <scope>NUCLEOTIDE SEQUENCE [LARGE SCALE GENOMIC DNA]</scope>
    <source>
        <strain evidence="1">Teg-2019</strain>
        <tissue evidence="1">Adductor muscle</tissue>
    </source>
</reference>
<evidence type="ECO:0000313" key="1">
    <source>
        <dbReference type="EMBL" id="KAJ8315456.1"/>
    </source>
</evidence>
<sequence>MLHNSKGSSIKGREGEILKRSLSMENYQKASASILARIIMFNRRRSRETSKILPKDHNGGKI</sequence>
<organism evidence="1 2">
    <name type="scientific">Tegillarca granosa</name>
    <name type="common">Malaysian cockle</name>
    <name type="synonym">Anadara granosa</name>
    <dbReference type="NCBI Taxonomy" id="220873"/>
    <lineage>
        <taxon>Eukaryota</taxon>
        <taxon>Metazoa</taxon>
        <taxon>Spiralia</taxon>
        <taxon>Lophotrochozoa</taxon>
        <taxon>Mollusca</taxon>
        <taxon>Bivalvia</taxon>
        <taxon>Autobranchia</taxon>
        <taxon>Pteriomorphia</taxon>
        <taxon>Arcoida</taxon>
        <taxon>Arcoidea</taxon>
        <taxon>Arcidae</taxon>
        <taxon>Tegillarca</taxon>
    </lineage>
</organism>
<accession>A0ABQ9FDT2</accession>